<organism evidence="1 2">
    <name type="scientific">Neisseria musculi</name>
    <dbReference type="NCBI Taxonomy" id="1815583"/>
    <lineage>
        <taxon>Bacteria</taxon>
        <taxon>Pseudomonadati</taxon>
        <taxon>Pseudomonadota</taxon>
        <taxon>Betaproteobacteria</taxon>
        <taxon>Neisseriales</taxon>
        <taxon>Neisseriaceae</taxon>
        <taxon>Neisseria</taxon>
    </lineage>
</organism>
<protein>
    <submittedName>
        <fullName evidence="1">Uncharacterized protein</fullName>
    </submittedName>
</protein>
<dbReference type="EMBL" id="CP060414">
    <property type="protein sequence ID" value="QNT59653.1"/>
    <property type="molecule type" value="Genomic_DNA"/>
</dbReference>
<name>A0A7H1MDD8_9NEIS</name>
<reference evidence="1" key="1">
    <citation type="submission" date="2024-06" db="EMBL/GenBank/DDBJ databases">
        <title>Complete Genome Sequence of mouse commensal type strain Neisseria musculi.</title>
        <authorList>
            <person name="Thapa E."/>
            <person name="Aluvathingal J."/>
            <person name="Nadendla S."/>
            <person name="Mehta A."/>
            <person name="Tettelin H."/>
            <person name="Weyand N.J."/>
        </authorList>
    </citation>
    <scope>NUCLEOTIDE SEQUENCE</scope>
    <source>
        <strain evidence="1">NW831</strain>
    </source>
</reference>
<evidence type="ECO:0000313" key="1">
    <source>
        <dbReference type="EMBL" id="QNT59653.1"/>
    </source>
</evidence>
<dbReference type="AlphaFoldDB" id="A0A7H1MDD8"/>
<dbReference type="Proteomes" id="UP000516412">
    <property type="component" value="Chromosome"/>
</dbReference>
<keyword evidence="2" id="KW-1185">Reference proteome</keyword>
<evidence type="ECO:0000313" key="2">
    <source>
        <dbReference type="Proteomes" id="UP000516412"/>
    </source>
</evidence>
<accession>A0A7H1MDD8</accession>
<sequence length="56" mass="6163">MTSIQPTVCLLMFIGRLFFISERQNDEKNNIGFGGCNTCCCLLKQTAATLRGCVSD</sequence>
<gene>
    <name evidence="1" type="ORF">H7A79_0250</name>
</gene>
<dbReference type="KEGG" id="nmus:H7A79_0250"/>
<proteinExistence type="predicted"/>